<dbReference type="GO" id="GO:0016020">
    <property type="term" value="C:membrane"/>
    <property type="evidence" value="ECO:0007669"/>
    <property type="project" value="UniProtKB-SubCell"/>
</dbReference>
<evidence type="ECO:0000256" key="1">
    <source>
        <dbReference type="ARBA" id="ARBA00004141"/>
    </source>
</evidence>
<dbReference type="OrthoDB" id="9795496at2"/>
<dbReference type="PANTHER" id="PTHR10057:SF0">
    <property type="entry name" value="TRANSLOCATOR PROTEIN"/>
    <property type="match status" value="1"/>
</dbReference>
<keyword evidence="4 6" id="KW-1133">Transmembrane helix</keyword>
<sequence>MRWRALVGSGVAVLATAVVGARAVDADGAWFRELRKPRWQPPPQVFGPVWTALYADIAVSSAVALSKLPRRSGFAPALTGNLLLNAGWTWVFWGARRPSWAAVEAAALTASSVDLLARAARADARAGAALAPYVAWCAFATALSTAIARRNP</sequence>
<evidence type="ECO:0000256" key="3">
    <source>
        <dbReference type="ARBA" id="ARBA00022692"/>
    </source>
</evidence>
<keyword evidence="3 6" id="KW-0812">Transmembrane</keyword>
<comment type="subcellular location">
    <subcellularLocation>
        <location evidence="1">Membrane</location>
        <topology evidence="1">Multi-pass membrane protein</topology>
    </subcellularLocation>
</comment>
<keyword evidence="5 6" id="KW-0472">Membrane</keyword>
<dbReference type="InterPro" id="IPR038330">
    <property type="entry name" value="TspO/MBR-related_sf"/>
</dbReference>
<dbReference type="GO" id="GO:0033013">
    <property type="term" value="P:tetrapyrrole metabolic process"/>
    <property type="evidence" value="ECO:0007669"/>
    <property type="project" value="UniProtKB-ARBA"/>
</dbReference>
<dbReference type="EMBL" id="SMKV01000015">
    <property type="protein sequence ID" value="TDC92168.1"/>
    <property type="molecule type" value="Genomic_DNA"/>
</dbReference>
<evidence type="ECO:0000256" key="5">
    <source>
        <dbReference type="ARBA" id="ARBA00023136"/>
    </source>
</evidence>
<dbReference type="Pfam" id="PF03073">
    <property type="entry name" value="TspO_MBR"/>
    <property type="match status" value="1"/>
</dbReference>
<dbReference type="InterPro" id="IPR004307">
    <property type="entry name" value="TspO_MBR"/>
</dbReference>
<dbReference type="PIRSF" id="PIRSF005859">
    <property type="entry name" value="PBR"/>
    <property type="match status" value="1"/>
</dbReference>
<protein>
    <submittedName>
        <fullName evidence="7">Tryptophan-rich sensory protein</fullName>
    </submittedName>
</protein>
<evidence type="ECO:0000313" key="8">
    <source>
        <dbReference type="Proteomes" id="UP000294744"/>
    </source>
</evidence>
<organism evidence="7 8">
    <name type="scientific">Saccharopolyspora aridisoli</name>
    <dbReference type="NCBI Taxonomy" id="2530385"/>
    <lineage>
        <taxon>Bacteria</taxon>
        <taxon>Bacillati</taxon>
        <taxon>Actinomycetota</taxon>
        <taxon>Actinomycetes</taxon>
        <taxon>Pseudonocardiales</taxon>
        <taxon>Pseudonocardiaceae</taxon>
        <taxon>Saccharopolyspora</taxon>
    </lineage>
</organism>
<evidence type="ECO:0000256" key="2">
    <source>
        <dbReference type="ARBA" id="ARBA00007524"/>
    </source>
</evidence>
<feature type="transmembrane region" description="Helical" evidence="6">
    <location>
        <begin position="129"/>
        <end position="148"/>
    </location>
</feature>
<comment type="caution">
    <text evidence="7">The sequence shown here is derived from an EMBL/GenBank/DDBJ whole genome shotgun (WGS) entry which is preliminary data.</text>
</comment>
<dbReference type="Proteomes" id="UP000294744">
    <property type="component" value="Unassembled WGS sequence"/>
</dbReference>
<name>A0A4R4UJM9_9PSEU</name>
<accession>A0A4R4UJM9</accession>
<evidence type="ECO:0000313" key="7">
    <source>
        <dbReference type="EMBL" id="TDC92168.1"/>
    </source>
</evidence>
<dbReference type="RefSeq" id="WP_132623644.1">
    <property type="nucleotide sequence ID" value="NZ_SMKV01000015.1"/>
</dbReference>
<feature type="transmembrane region" description="Helical" evidence="6">
    <location>
        <begin position="73"/>
        <end position="93"/>
    </location>
</feature>
<gene>
    <name evidence="7" type="ORF">E1161_14615</name>
</gene>
<dbReference type="PANTHER" id="PTHR10057">
    <property type="entry name" value="PERIPHERAL-TYPE BENZODIAZEPINE RECEPTOR"/>
    <property type="match status" value="1"/>
</dbReference>
<dbReference type="CDD" id="cd15904">
    <property type="entry name" value="TSPO_MBR"/>
    <property type="match status" value="1"/>
</dbReference>
<dbReference type="Gene3D" id="1.20.1260.100">
    <property type="entry name" value="TspO/MBR protein"/>
    <property type="match status" value="1"/>
</dbReference>
<evidence type="ECO:0000256" key="4">
    <source>
        <dbReference type="ARBA" id="ARBA00022989"/>
    </source>
</evidence>
<comment type="similarity">
    <text evidence="2">Belongs to the TspO/BZRP family.</text>
</comment>
<reference evidence="7 8" key="1">
    <citation type="submission" date="2019-03" db="EMBL/GenBank/DDBJ databases">
        <title>Draft genome sequences of novel Actinobacteria.</title>
        <authorList>
            <person name="Sahin N."/>
            <person name="Ay H."/>
            <person name="Saygin H."/>
        </authorList>
    </citation>
    <scope>NUCLEOTIDE SEQUENCE [LARGE SCALE GENOMIC DNA]</scope>
    <source>
        <strain evidence="7 8">16K404</strain>
    </source>
</reference>
<proteinExistence type="inferred from homology"/>
<feature type="transmembrane region" description="Helical" evidence="6">
    <location>
        <begin position="47"/>
        <end position="66"/>
    </location>
</feature>
<evidence type="ECO:0000256" key="6">
    <source>
        <dbReference type="SAM" id="Phobius"/>
    </source>
</evidence>
<dbReference type="AlphaFoldDB" id="A0A4R4UJM9"/>
<keyword evidence="8" id="KW-1185">Reference proteome</keyword>
<dbReference type="FunFam" id="1.20.1260.100:FF:000001">
    <property type="entry name" value="translocator protein 2"/>
    <property type="match status" value="1"/>
</dbReference>